<dbReference type="Proteomes" id="UP000317703">
    <property type="component" value="Segment"/>
</dbReference>
<reference evidence="1" key="1">
    <citation type="submission" date="2019-06" db="EMBL/GenBank/DDBJ databases">
        <title>Complete genome sequence of Aeromonas hydrophila bacteriophage PS1.</title>
        <authorList>
            <person name="Rai S."/>
            <person name="Tyagi A."/>
            <person name="Kumar N."/>
            <person name="Singh N."/>
        </authorList>
    </citation>
    <scope>NUCLEOTIDE SEQUENCE [LARGE SCALE GENOMIC DNA]</scope>
</reference>
<accession>A0A514TUS0</accession>
<organism evidence="1 2">
    <name type="scientific">Aeromonas phage PS1</name>
    <dbReference type="NCBI Taxonomy" id="2591406"/>
    <lineage>
        <taxon>Viruses</taxon>
        <taxon>Duplodnaviria</taxon>
        <taxon>Heunggongvirae</taxon>
        <taxon>Uroviricota</taxon>
        <taxon>Caudoviricetes</taxon>
        <taxon>Chimalliviridae</taxon>
        <taxon>Ferozepurvirus</taxon>
        <taxon>Ferozepurvirus PS1</taxon>
    </lineage>
</organism>
<protein>
    <submittedName>
        <fullName evidence="1">Uncharacterized protein</fullName>
    </submittedName>
</protein>
<sequence length="166" mass="19253">MKITFAKIEDNAKMYGSDQVGVYLDGVMRFFITSNGGFLHARIFTYPDNQQMCGFINKYKPTSVEEMKKLVQAHLGELLETLNDVRSYFIKSVYTSGVYGSVSREHLSWGYLSFDAFDWTREQFSLELVQKLKALIHEHPEKAQDVTRIEIIDVRELTKEIIQIKV</sequence>
<name>A0A514TUS0_9CAUD</name>
<gene>
    <name evidence="1" type="ORF">PS1_0219</name>
</gene>
<proteinExistence type="predicted"/>
<keyword evidence="2" id="KW-1185">Reference proteome</keyword>
<evidence type="ECO:0000313" key="1">
    <source>
        <dbReference type="EMBL" id="QDJ96730.1"/>
    </source>
</evidence>
<evidence type="ECO:0000313" key="2">
    <source>
        <dbReference type="Proteomes" id="UP000317703"/>
    </source>
</evidence>
<dbReference type="EMBL" id="MN032614">
    <property type="protein sequence ID" value="QDJ96730.1"/>
    <property type="molecule type" value="Genomic_DNA"/>
</dbReference>